<keyword evidence="4" id="KW-1185">Reference proteome</keyword>
<dbReference type="Pfam" id="PF12277">
    <property type="entry name" value="DUF3618"/>
    <property type="match status" value="1"/>
</dbReference>
<keyword evidence="2" id="KW-0812">Transmembrane</keyword>
<dbReference type="EMBL" id="MTBP01000001">
    <property type="protein sequence ID" value="POM25658.1"/>
    <property type="molecule type" value="Genomic_DNA"/>
</dbReference>
<keyword evidence="2" id="KW-0472">Membrane</keyword>
<feature type="compositionally biased region" description="Basic and acidic residues" evidence="1">
    <location>
        <begin position="1"/>
        <end position="11"/>
    </location>
</feature>
<dbReference type="InterPro" id="IPR022062">
    <property type="entry name" value="DUF3618"/>
</dbReference>
<evidence type="ECO:0000256" key="2">
    <source>
        <dbReference type="SAM" id="Phobius"/>
    </source>
</evidence>
<feature type="region of interest" description="Disordered" evidence="1">
    <location>
        <begin position="1"/>
        <end position="26"/>
    </location>
</feature>
<gene>
    <name evidence="3" type="ORF">BTM25_00400</name>
</gene>
<dbReference type="Proteomes" id="UP000242367">
    <property type="component" value="Unassembled WGS sequence"/>
</dbReference>
<evidence type="ECO:0000256" key="1">
    <source>
        <dbReference type="SAM" id="MobiDB-lite"/>
    </source>
</evidence>
<protein>
    <recommendedName>
        <fullName evidence="5">DUF3618 domain-containing protein</fullName>
    </recommendedName>
</protein>
<sequence length="210" mass="22356">MAKQQDEKPTTDADGPAGLRAQIDRKRADLGDTVEALAAKADVKARAKDTADEVRDKADEVKEKAGTAVRRAQEHARATTRQVVAATREDPGTRRRVLIPASAALLAAGALAGRALRRRRARRNATPWQRASGQFRDLSTTLAGSDAAEQAKDIATRAAGRSQEVAARAADRGRDVATRTAASPATRPRVQGALAAAATLLIASRVRKRR</sequence>
<keyword evidence="2" id="KW-1133">Transmembrane helix</keyword>
<reference evidence="3 4" key="1">
    <citation type="journal article" date="2017" name="Chemistry">
        <title>Isolation, Biosynthesis and Chemical Modifications of Rubterolones A-F: Rare Tropolone Alkaloids from Actinomadura sp. 5-2.</title>
        <authorList>
            <person name="Guo H."/>
            <person name="Benndorf R."/>
            <person name="Leichnitz D."/>
            <person name="Klassen J.L."/>
            <person name="Vollmers J."/>
            <person name="Gorls H."/>
            <person name="Steinacker M."/>
            <person name="Weigel C."/>
            <person name="Dahse H.M."/>
            <person name="Kaster A.K."/>
            <person name="de Beer Z.W."/>
            <person name="Poulsen M."/>
            <person name="Beemelmanns C."/>
        </authorList>
    </citation>
    <scope>NUCLEOTIDE SEQUENCE [LARGE SCALE GENOMIC DNA]</scope>
    <source>
        <strain evidence="3 4">5-2</strain>
    </source>
</reference>
<dbReference type="RefSeq" id="WP_103560733.1">
    <property type="nucleotide sequence ID" value="NZ_MTBP01000001.1"/>
</dbReference>
<feature type="compositionally biased region" description="Low complexity" evidence="1">
    <location>
        <begin position="178"/>
        <end position="188"/>
    </location>
</feature>
<accession>A0A2P4UKT8</accession>
<evidence type="ECO:0000313" key="4">
    <source>
        <dbReference type="Proteomes" id="UP000242367"/>
    </source>
</evidence>
<comment type="caution">
    <text evidence="3">The sequence shown here is derived from an EMBL/GenBank/DDBJ whole genome shotgun (WGS) entry which is preliminary data.</text>
</comment>
<name>A0A2P4UKT8_9ACTN</name>
<evidence type="ECO:0008006" key="5">
    <source>
        <dbReference type="Google" id="ProtNLM"/>
    </source>
</evidence>
<evidence type="ECO:0000313" key="3">
    <source>
        <dbReference type="EMBL" id="POM25658.1"/>
    </source>
</evidence>
<organism evidence="3 4">
    <name type="scientific">Actinomadura rubteroloni</name>
    <dbReference type="NCBI Taxonomy" id="1926885"/>
    <lineage>
        <taxon>Bacteria</taxon>
        <taxon>Bacillati</taxon>
        <taxon>Actinomycetota</taxon>
        <taxon>Actinomycetes</taxon>
        <taxon>Streptosporangiales</taxon>
        <taxon>Thermomonosporaceae</taxon>
        <taxon>Actinomadura</taxon>
    </lineage>
</organism>
<feature type="region of interest" description="Disordered" evidence="1">
    <location>
        <begin position="164"/>
        <end position="188"/>
    </location>
</feature>
<dbReference type="AlphaFoldDB" id="A0A2P4UKT8"/>
<proteinExistence type="predicted"/>
<feature type="transmembrane region" description="Helical" evidence="2">
    <location>
        <begin position="97"/>
        <end position="116"/>
    </location>
</feature>